<organism evidence="2 3">
    <name type="scientific">Mucuna pruriens</name>
    <name type="common">Velvet bean</name>
    <name type="synonym">Dolichos pruriens</name>
    <dbReference type="NCBI Taxonomy" id="157652"/>
    <lineage>
        <taxon>Eukaryota</taxon>
        <taxon>Viridiplantae</taxon>
        <taxon>Streptophyta</taxon>
        <taxon>Embryophyta</taxon>
        <taxon>Tracheophyta</taxon>
        <taxon>Spermatophyta</taxon>
        <taxon>Magnoliopsida</taxon>
        <taxon>eudicotyledons</taxon>
        <taxon>Gunneridae</taxon>
        <taxon>Pentapetalae</taxon>
        <taxon>rosids</taxon>
        <taxon>fabids</taxon>
        <taxon>Fabales</taxon>
        <taxon>Fabaceae</taxon>
        <taxon>Papilionoideae</taxon>
        <taxon>50 kb inversion clade</taxon>
        <taxon>NPAAA clade</taxon>
        <taxon>indigoferoid/millettioid clade</taxon>
        <taxon>Phaseoleae</taxon>
        <taxon>Mucuna</taxon>
    </lineage>
</organism>
<protein>
    <recommendedName>
        <fullName evidence="1">Retrovirus-related Pol polyprotein from transposon TNT 1-94-like beta-barrel domain-containing protein</fullName>
    </recommendedName>
</protein>
<reference evidence="2" key="1">
    <citation type="submission" date="2018-05" db="EMBL/GenBank/DDBJ databases">
        <title>Draft genome of Mucuna pruriens seed.</title>
        <authorList>
            <person name="Nnadi N.E."/>
            <person name="Vos R."/>
            <person name="Hasami M.H."/>
            <person name="Devisetty U.K."/>
            <person name="Aguiy J.C."/>
        </authorList>
    </citation>
    <scope>NUCLEOTIDE SEQUENCE [LARGE SCALE GENOMIC DNA]</scope>
    <source>
        <strain evidence="2">JCA_2017</strain>
    </source>
</reference>
<evidence type="ECO:0000259" key="1">
    <source>
        <dbReference type="Pfam" id="PF22936"/>
    </source>
</evidence>
<dbReference type="AlphaFoldDB" id="A0A371E334"/>
<feature type="non-terminal residue" evidence="2">
    <location>
        <position position="1"/>
    </location>
</feature>
<dbReference type="EMBL" id="QJKJ01016881">
    <property type="protein sequence ID" value="RDX60425.1"/>
    <property type="molecule type" value="Genomic_DNA"/>
</dbReference>
<keyword evidence="3" id="KW-1185">Reference proteome</keyword>
<evidence type="ECO:0000313" key="2">
    <source>
        <dbReference type="EMBL" id="RDX60425.1"/>
    </source>
</evidence>
<accession>A0A371E334</accession>
<dbReference type="Pfam" id="PF22936">
    <property type="entry name" value="Pol_BBD"/>
    <property type="match status" value="1"/>
</dbReference>
<name>A0A371E334_MUCPR</name>
<evidence type="ECO:0000313" key="3">
    <source>
        <dbReference type="Proteomes" id="UP000257109"/>
    </source>
</evidence>
<dbReference type="PANTHER" id="PTHR47592">
    <property type="entry name" value="PBF68 PROTEIN"/>
    <property type="match status" value="1"/>
</dbReference>
<proteinExistence type="predicted"/>
<dbReference type="Proteomes" id="UP000257109">
    <property type="component" value="Unassembled WGS sequence"/>
</dbReference>
<dbReference type="OrthoDB" id="1072921at2759"/>
<dbReference type="PANTHER" id="PTHR47592:SF27">
    <property type="entry name" value="OS08G0421700 PROTEIN"/>
    <property type="match status" value="1"/>
</dbReference>
<gene>
    <name evidence="2" type="ORF">CR513_61430</name>
</gene>
<sequence length="227" mass="25803">MNETETVKEYFDKLLRIINQAQEQRRLIRFEGFVERALAAKASSNYGVKENNLKNVAQVANKEEEQLFVATCFAISNSSEKWLIDNGCTNHMTFDCDLFKEFDTSVVSKAKIGNGEHIAVKGKDTVAIESISDTKLIKDVLFVPNINQNLLSVGQLIQKGFKVIFESDQCLIKDANDNKVFKVKMKGKNFMLDPIKEEQTTFSATNVHIEVWHKRLGHFNHTTVVNL</sequence>
<comment type="caution">
    <text evidence="2">The sequence shown here is derived from an EMBL/GenBank/DDBJ whole genome shotgun (WGS) entry which is preliminary data.</text>
</comment>
<dbReference type="InterPro" id="IPR054722">
    <property type="entry name" value="PolX-like_BBD"/>
</dbReference>
<feature type="domain" description="Retrovirus-related Pol polyprotein from transposon TNT 1-94-like beta-barrel" evidence="1">
    <location>
        <begin position="82"/>
        <end position="161"/>
    </location>
</feature>